<dbReference type="EMBL" id="AZLZ01000463">
    <property type="protein sequence ID" value="ETJ27137.1"/>
    <property type="molecule type" value="Genomic_DNA"/>
</dbReference>
<keyword evidence="5" id="KW-1278">Translocase</keyword>
<organism evidence="8 9">
    <name type="scientific">Escherichia coli DORA_A_5_14_21</name>
    <dbReference type="NCBI Taxonomy" id="1403943"/>
    <lineage>
        <taxon>Bacteria</taxon>
        <taxon>Pseudomonadati</taxon>
        <taxon>Pseudomonadota</taxon>
        <taxon>Gammaproteobacteria</taxon>
        <taxon>Enterobacterales</taxon>
        <taxon>Enterobacteriaceae</taxon>
        <taxon>Escherichia</taxon>
    </lineage>
</organism>
<dbReference type="PROSITE" id="PS01229">
    <property type="entry name" value="COF_2"/>
    <property type="match status" value="1"/>
</dbReference>
<dbReference type="GO" id="GO:0005507">
    <property type="term" value="F:copper ion binding"/>
    <property type="evidence" value="ECO:0007669"/>
    <property type="project" value="TreeGrafter"/>
</dbReference>
<dbReference type="GO" id="GO:0016020">
    <property type="term" value="C:membrane"/>
    <property type="evidence" value="ECO:0007669"/>
    <property type="project" value="UniProtKB-SubCell"/>
</dbReference>
<evidence type="ECO:0000256" key="1">
    <source>
        <dbReference type="ARBA" id="ARBA00004370"/>
    </source>
</evidence>
<keyword evidence="6" id="KW-1133">Transmembrane helix</keyword>
<dbReference type="Gene3D" id="3.40.50.1000">
    <property type="entry name" value="HAD superfamily/HAD-like"/>
    <property type="match status" value="1"/>
</dbReference>
<protein>
    <submittedName>
        <fullName evidence="8">Heavy metal translocating P-type ATPase</fullName>
    </submittedName>
</protein>
<dbReference type="SUPFAM" id="SSF56784">
    <property type="entry name" value="HAD-like"/>
    <property type="match status" value="1"/>
</dbReference>
<sequence>KVGRYRVRIGSAHYIFDDEKTKIPADEQEKFNNLPNSSSHIYLAIGGTLAAVICIKDPVREEAKQVIADLHTLGIKKVVMMTGDSKRNAQRVADELGIDELHAEVLPEDKAAYVKQAKAEGYTVMMVGDGINDSPAISEAHVGIAMNEGAPIAQKIANVTISSDNLQALVDLRRISMALM</sequence>
<dbReference type="InterPro" id="IPR023214">
    <property type="entry name" value="HAD_sf"/>
</dbReference>
<dbReference type="Pfam" id="PF00702">
    <property type="entry name" value="Hydrolase"/>
    <property type="match status" value="1"/>
</dbReference>
<comment type="subcellular location">
    <subcellularLocation>
        <location evidence="1">Membrane</location>
    </subcellularLocation>
</comment>
<dbReference type="PRINTS" id="PR00119">
    <property type="entry name" value="CATATPASE"/>
</dbReference>
<reference evidence="8 9" key="1">
    <citation type="submission" date="2013-12" db="EMBL/GenBank/DDBJ databases">
        <title>A Varibaculum cambriense genome reconstructed from a premature infant gut community with otherwise low bacterial novelty that shifts toward anaerobic metabolism during the third week of life.</title>
        <authorList>
            <person name="Brown C.T."/>
            <person name="Sharon I."/>
            <person name="Thomas B.C."/>
            <person name="Castelle C.J."/>
            <person name="Morowitz M.J."/>
            <person name="Banfield J.F."/>
        </authorList>
    </citation>
    <scope>NUCLEOTIDE SEQUENCE [LARGE SCALE GENOMIC DNA]</scope>
    <source>
        <strain evidence="9">DORA_A_5_14_21</strain>
    </source>
</reference>
<dbReference type="GO" id="GO:0016887">
    <property type="term" value="F:ATP hydrolysis activity"/>
    <property type="evidence" value="ECO:0007669"/>
    <property type="project" value="InterPro"/>
</dbReference>
<keyword evidence="2" id="KW-0812">Transmembrane</keyword>
<feature type="non-terminal residue" evidence="8">
    <location>
        <position position="1"/>
    </location>
</feature>
<dbReference type="NCBIfam" id="TIGR01494">
    <property type="entry name" value="ATPase_P-type"/>
    <property type="match status" value="1"/>
</dbReference>
<dbReference type="PRINTS" id="PR00120">
    <property type="entry name" value="HATPASE"/>
</dbReference>
<comment type="caution">
    <text evidence="8">The sequence shown here is derived from an EMBL/GenBank/DDBJ whole genome shotgun (WGS) entry which is preliminary data.</text>
</comment>
<keyword evidence="7" id="KW-0472">Membrane</keyword>
<evidence type="ECO:0000256" key="2">
    <source>
        <dbReference type="ARBA" id="ARBA00022692"/>
    </source>
</evidence>
<keyword evidence="3" id="KW-0479">Metal-binding</keyword>
<evidence type="ECO:0000256" key="4">
    <source>
        <dbReference type="ARBA" id="ARBA00022842"/>
    </source>
</evidence>
<dbReference type="InterPro" id="IPR036412">
    <property type="entry name" value="HAD-like_sf"/>
</dbReference>
<dbReference type="PANTHER" id="PTHR43520">
    <property type="entry name" value="ATP7, ISOFORM B"/>
    <property type="match status" value="1"/>
</dbReference>
<dbReference type="AlphaFoldDB" id="W1X9U7"/>
<evidence type="ECO:0000256" key="5">
    <source>
        <dbReference type="ARBA" id="ARBA00022967"/>
    </source>
</evidence>
<name>W1X9U7_ECOLX</name>
<dbReference type="PANTHER" id="PTHR43520:SF8">
    <property type="entry name" value="P-TYPE CU(+) TRANSPORTER"/>
    <property type="match status" value="1"/>
</dbReference>
<feature type="non-terminal residue" evidence="8">
    <location>
        <position position="180"/>
    </location>
</feature>
<gene>
    <name evidence="8" type="ORF">Q609_ECAC00463G0001</name>
</gene>
<dbReference type="GO" id="GO:0043682">
    <property type="term" value="F:P-type divalent copper transporter activity"/>
    <property type="evidence" value="ECO:0007669"/>
    <property type="project" value="TreeGrafter"/>
</dbReference>
<dbReference type="GO" id="GO:0005524">
    <property type="term" value="F:ATP binding"/>
    <property type="evidence" value="ECO:0007669"/>
    <property type="project" value="InterPro"/>
</dbReference>
<evidence type="ECO:0000313" key="9">
    <source>
        <dbReference type="Proteomes" id="UP000018853"/>
    </source>
</evidence>
<proteinExistence type="predicted"/>
<dbReference type="InterPro" id="IPR001757">
    <property type="entry name" value="P_typ_ATPase"/>
</dbReference>
<keyword evidence="4" id="KW-0460">Magnesium</keyword>
<dbReference type="Gene3D" id="3.40.1110.10">
    <property type="entry name" value="Calcium-transporting ATPase, cytoplasmic domain N"/>
    <property type="match status" value="1"/>
</dbReference>
<accession>W1X9U7</accession>
<dbReference type="InterPro" id="IPR023299">
    <property type="entry name" value="ATPase_P-typ_cyto_dom_N"/>
</dbReference>
<dbReference type="GO" id="GO:0055070">
    <property type="term" value="P:copper ion homeostasis"/>
    <property type="evidence" value="ECO:0007669"/>
    <property type="project" value="TreeGrafter"/>
</dbReference>
<evidence type="ECO:0000313" key="8">
    <source>
        <dbReference type="EMBL" id="ETJ27137.1"/>
    </source>
</evidence>
<evidence type="ECO:0000256" key="7">
    <source>
        <dbReference type="ARBA" id="ARBA00023136"/>
    </source>
</evidence>
<evidence type="ECO:0000256" key="6">
    <source>
        <dbReference type="ARBA" id="ARBA00022989"/>
    </source>
</evidence>
<dbReference type="Proteomes" id="UP000018853">
    <property type="component" value="Unassembled WGS sequence"/>
</dbReference>
<evidence type="ECO:0000256" key="3">
    <source>
        <dbReference type="ARBA" id="ARBA00022723"/>
    </source>
</evidence>